<evidence type="ECO:0000313" key="1">
    <source>
        <dbReference type="EMBL" id="QBF34853.1"/>
    </source>
</evidence>
<dbReference type="OrthoDB" id="394520at2"/>
<protein>
    <submittedName>
        <fullName evidence="1">Uncharacterized protein</fullName>
    </submittedName>
</protein>
<accession>A0A4P6MP46</accession>
<keyword evidence="2" id="KW-1185">Reference proteome</keyword>
<reference evidence="1 2" key="1">
    <citation type="submission" date="2019-01" db="EMBL/GenBank/DDBJ databases">
        <title>Complete sequence and annotation of the Mycoplasma phocirhinis strain 852T genome.</title>
        <authorList>
            <person name="Frasca S.Jr."/>
            <person name="Kutish G.F."/>
            <person name="Castellanos Gell J."/>
            <person name="Michaels D.L."/>
            <person name="Brown D.R."/>
        </authorList>
    </citation>
    <scope>NUCLEOTIDE SEQUENCE [LARGE SCALE GENOMIC DNA]</scope>
    <source>
        <strain evidence="1 2">852</strain>
    </source>
</reference>
<dbReference type="NCBIfam" id="NF045960">
    <property type="entry name" value="MHO_1580_fam"/>
    <property type="match status" value="1"/>
</dbReference>
<proteinExistence type="predicted"/>
<evidence type="ECO:0000313" key="2">
    <source>
        <dbReference type="Proteomes" id="UP000289326"/>
    </source>
</evidence>
<name>A0A4P6MP46_9BACT</name>
<dbReference type="KEGG" id="mphi:EG856_02940"/>
<dbReference type="Proteomes" id="UP000289326">
    <property type="component" value="Chromosome"/>
</dbReference>
<dbReference type="AlphaFoldDB" id="A0A4P6MP46"/>
<sequence length="367" mass="43499">MVYNSVKYNANLNDFELSINNKLIDKTKINIKKTEYSINAENQNNIDDFFMFKKSNVLAKPYRSDLFHVVISSDVLGLKFSELNNIIFQTNGNKKEIWEIKKFANPVKEYYIEANNNEANFKIAERYLFEFGELNNDVIDFKTYYIDNNVKFNKLTFNNNIEIASSKSIINAEKYWNKNTFFIFDEYKRIWNQYQSLSKNELNSFSGEHWQNLSKLNLQSELISSLYNSNNEQKKYVYNWPTEYNYKTGIIQDGYNFDNKGLFVPYNFKGNLKTTYNYIFDNGGSNNNNDLIKIHINNTQHIENRILNPNDGLIRLNIEQEQIKVEKLKYSFNANDIEKIIKNKPNNIDFFNNFQINEQEKNSYTIG</sequence>
<dbReference type="EMBL" id="CP034841">
    <property type="protein sequence ID" value="QBF34853.1"/>
    <property type="molecule type" value="Genomic_DNA"/>
</dbReference>
<gene>
    <name evidence="1" type="ORF">EG856_02940</name>
</gene>
<organism evidence="1 2">
    <name type="scientific">Mycoplasmopsis phocirhinis</name>
    <dbReference type="NCBI Taxonomy" id="142650"/>
    <lineage>
        <taxon>Bacteria</taxon>
        <taxon>Bacillati</taxon>
        <taxon>Mycoplasmatota</taxon>
        <taxon>Mycoplasmoidales</taxon>
        <taxon>Metamycoplasmataceae</taxon>
        <taxon>Mycoplasmopsis</taxon>
    </lineage>
</organism>